<organism evidence="2 3">
    <name type="scientific">Bursaphelenchus okinawaensis</name>
    <dbReference type="NCBI Taxonomy" id="465554"/>
    <lineage>
        <taxon>Eukaryota</taxon>
        <taxon>Metazoa</taxon>
        <taxon>Ecdysozoa</taxon>
        <taxon>Nematoda</taxon>
        <taxon>Chromadorea</taxon>
        <taxon>Rhabditida</taxon>
        <taxon>Tylenchina</taxon>
        <taxon>Tylenchomorpha</taxon>
        <taxon>Aphelenchoidea</taxon>
        <taxon>Aphelenchoididae</taxon>
        <taxon>Bursaphelenchus</taxon>
    </lineage>
</organism>
<feature type="compositionally biased region" description="Pro residues" evidence="1">
    <location>
        <begin position="543"/>
        <end position="554"/>
    </location>
</feature>
<feature type="compositionally biased region" description="Pro residues" evidence="1">
    <location>
        <begin position="510"/>
        <end position="524"/>
    </location>
</feature>
<feature type="region of interest" description="Disordered" evidence="1">
    <location>
        <begin position="444"/>
        <end position="606"/>
    </location>
</feature>
<feature type="region of interest" description="Disordered" evidence="1">
    <location>
        <begin position="254"/>
        <end position="309"/>
    </location>
</feature>
<feature type="region of interest" description="Disordered" evidence="1">
    <location>
        <begin position="1"/>
        <end position="84"/>
    </location>
</feature>
<name>A0A811JTC6_9BILA</name>
<keyword evidence="3" id="KW-1185">Reference proteome</keyword>
<feature type="compositionally biased region" description="Pro residues" evidence="1">
    <location>
        <begin position="451"/>
        <end position="477"/>
    </location>
</feature>
<evidence type="ECO:0000313" key="2">
    <source>
        <dbReference type="EMBL" id="CAD5206711.1"/>
    </source>
</evidence>
<feature type="compositionally biased region" description="Basic and acidic residues" evidence="1">
    <location>
        <begin position="49"/>
        <end position="61"/>
    </location>
</feature>
<dbReference type="EMBL" id="CAJFDH010000001">
    <property type="protein sequence ID" value="CAD5206711.1"/>
    <property type="molecule type" value="Genomic_DNA"/>
</dbReference>
<gene>
    <name evidence="2" type="ORF">BOKJ2_LOCUS1395</name>
</gene>
<dbReference type="Proteomes" id="UP000614601">
    <property type="component" value="Unassembled WGS sequence"/>
</dbReference>
<feature type="compositionally biased region" description="Low complexity" evidence="1">
    <location>
        <begin position="267"/>
        <end position="286"/>
    </location>
</feature>
<dbReference type="AlphaFoldDB" id="A0A811JTC6"/>
<protein>
    <submittedName>
        <fullName evidence="2">Uncharacterized protein</fullName>
    </submittedName>
</protein>
<feature type="compositionally biased region" description="Basic residues" evidence="1">
    <location>
        <begin position="62"/>
        <end position="78"/>
    </location>
</feature>
<dbReference type="EMBL" id="CAJFCW020000001">
    <property type="protein sequence ID" value="CAG9082870.1"/>
    <property type="molecule type" value="Genomic_DNA"/>
</dbReference>
<feature type="region of interest" description="Disordered" evidence="1">
    <location>
        <begin position="96"/>
        <end position="134"/>
    </location>
</feature>
<feature type="compositionally biased region" description="Polar residues" evidence="1">
    <location>
        <begin position="24"/>
        <end position="33"/>
    </location>
</feature>
<accession>A0A811JTC6</accession>
<proteinExistence type="predicted"/>
<reference evidence="2" key="1">
    <citation type="submission" date="2020-09" db="EMBL/GenBank/DDBJ databases">
        <authorList>
            <person name="Kikuchi T."/>
        </authorList>
    </citation>
    <scope>NUCLEOTIDE SEQUENCE</scope>
    <source>
        <strain evidence="2">SH1</strain>
    </source>
</reference>
<evidence type="ECO:0000256" key="1">
    <source>
        <dbReference type="SAM" id="MobiDB-lite"/>
    </source>
</evidence>
<dbReference type="OrthoDB" id="5876869at2759"/>
<comment type="caution">
    <text evidence="2">The sequence shown here is derived from an EMBL/GenBank/DDBJ whole genome shotgun (WGS) entry which is preliminary data.</text>
</comment>
<dbReference type="Proteomes" id="UP000783686">
    <property type="component" value="Unassembled WGS sequence"/>
</dbReference>
<feature type="compositionally biased region" description="Pro residues" evidence="1">
    <location>
        <begin position="290"/>
        <end position="308"/>
    </location>
</feature>
<feature type="compositionally biased region" description="Pro residues" evidence="1">
    <location>
        <begin position="213"/>
        <end position="226"/>
    </location>
</feature>
<sequence length="606" mass="66890">MSQKETFPKLYRIPKKADQKLSSKDQVLTSPLVKTNANPPAKPKPTPKITEKHKTKETKHETTKRKHSQAFHKQHKSNANKDPIELLDSIWKEMEEDDMKKKHKRSDKDGCTPNGSPLYQHAATPTPGTSQPKFTKYELLSAPKDDTVLKRLMNKSGLMERILAFKIKHSKMDSYRNIRVHGRLDECVMPDDQSVDYGTPRFQTEINQQKGPQTPPGRGPQTPPGSPDMVSEGSHGADYERAKTIVDDILRAEVGNTVPMEEGDKASTASRINNSSSSTKTNENNSGFFLPPPPPPPMISKPSTPPPAVSVATSNFFSVDLTKNQPSIMSINLANQQQPPTAINLVTRLPPPSSTVNLVSRPPPPIASVNLAIRPPPSTNTVNLAARHPPQNTLQPPPIKLSTPHSINPTTIIHPTDLTKPPPINISQPPPNFQNVYRPHFITPPRREFLPRPPAGFPLPPPGSTPAAFPRPPPPEPSAMRFLHPPPPEFIPRGFQRPPPSEVVPVASRAPPPETTTTKPPSPKTKPADSEATEDDAPKQKPKPPVCFGPPLLPPIERSGAPRYGPPRFPFRPGFRIPHPPPYRMPPPLPHYNLRPPRPLAPGYHR</sequence>
<feature type="region of interest" description="Disordered" evidence="1">
    <location>
        <begin position="206"/>
        <end position="236"/>
    </location>
</feature>
<evidence type="ECO:0000313" key="3">
    <source>
        <dbReference type="Proteomes" id="UP000614601"/>
    </source>
</evidence>
<feature type="compositionally biased region" description="Pro residues" evidence="1">
    <location>
        <begin position="578"/>
        <end position="600"/>
    </location>
</feature>